<evidence type="ECO:0000313" key="6">
    <source>
        <dbReference type="EMBL" id="PLR21008.1"/>
    </source>
</evidence>
<gene>
    <name evidence="6" type="ORF">SGCZBJ_21470</name>
</gene>
<dbReference type="RefSeq" id="WP_101719968.1">
    <property type="nucleotide sequence ID" value="NZ_PJRS01000044.1"/>
</dbReference>
<dbReference type="EMBL" id="PJRS01000044">
    <property type="protein sequence ID" value="PLR21008.1"/>
    <property type="molecule type" value="Genomic_DNA"/>
</dbReference>
<dbReference type="InterPro" id="IPR035965">
    <property type="entry name" value="PAS-like_dom_sf"/>
</dbReference>
<dbReference type="PANTHER" id="PTHR43065">
    <property type="entry name" value="SENSOR HISTIDINE KINASE"/>
    <property type="match status" value="1"/>
</dbReference>
<dbReference type="InterPro" id="IPR003594">
    <property type="entry name" value="HATPase_dom"/>
</dbReference>
<evidence type="ECO:0000259" key="4">
    <source>
        <dbReference type="PROSITE" id="PS50112"/>
    </source>
</evidence>
<dbReference type="PRINTS" id="PR00344">
    <property type="entry name" value="BCTRLSENSOR"/>
</dbReference>
<feature type="domain" description="PAC" evidence="5">
    <location>
        <begin position="82"/>
        <end position="136"/>
    </location>
</feature>
<dbReference type="InterPro" id="IPR000014">
    <property type="entry name" value="PAS"/>
</dbReference>
<dbReference type="NCBIfam" id="TIGR00229">
    <property type="entry name" value="sensory_box"/>
    <property type="match status" value="1"/>
</dbReference>
<accession>A0A2N5D4K4</accession>
<evidence type="ECO:0000256" key="2">
    <source>
        <dbReference type="ARBA" id="ARBA00012438"/>
    </source>
</evidence>
<dbReference type="Gene3D" id="1.10.287.130">
    <property type="match status" value="1"/>
</dbReference>
<name>A0A2N5D4K4_9CAUL</name>
<proteinExistence type="predicted"/>
<dbReference type="InterPro" id="IPR005467">
    <property type="entry name" value="His_kinase_dom"/>
</dbReference>
<dbReference type="InterPro" id="IPR036890">
    <property type="entry name" value="HATPase_C_sf"/>
</dbReference>
<dbReference type="InterPro" id="IPR001610">
    <property type="entry name" value="PAC"/>
</dbReference>
<dbReference type="InterPro" id="IPR000700">
    <property type="entry name" value="PAS-assoc_C"/>
</dbReference>
<dbReference type="PROSITE" id="PS50112">
    <property type="entry name" value="PAS"/>
    <property type="match status" value="1"/>
</dbReference>
<dbReference type="SMART" id="SM00086">
    <property type="entry name" value="PAC"/>
    <property type="match status" value="1"/>
</dbReference>
<dbReference type="SMART" id="SM00091">
    <property type="entry name" value="PAS"/>
    <property type="match status" value="1"/>
</dbReference>
<comment type="caution">
    <text evidence="6">The sequence shown here is derived from an EMBL/GenBank/DDBJ whole genome shotgun (WGS) entry which is preliminary data.</text>
</comment>
<dbReference type="Proteomes" id="UP000234479">
    <property type="component" value="Unassembled WGS sequence"/>
</dbReference>
<dbReference type="Gene3D" id="3.30.450.20">
    <property type="entry name" value="PAS domain"/>
    <property type="match status" value="1"/>
</dbReference>
<dbReference type="PANTHER" id="PTHR43065:SF42">
    <property type="entry name" value="TWO-COMPONENT SENSOR PPRA"/>
    <property type="match status" value="1"/>
</dbReference>
<dbReference type="OrthoDB" id="7284568at2"/>
<evidence type="ECO:0000259" key="5">
    <source>
        <dbReference type="PROSITE" id="PS50113"/>
    </source>
</evidence>
<dbReference type="EC" id="2.7.13.3" evidence="2"/>
<dbReference type="SUPFAM" id="SSF55785">
    <property type="entry name" value="PYP-like sensor domain (PAS domain)"/>
    <property type="match status" value="1"/>
</dbReference>
<reference evidence="6 7" key="1">
    <citation type="submission" date="2017-12" db="EMBL/GenBank/DDBJ databases">
        <title>The genome sequence of Caulobacter sp. 410.</title>
        <authorList>
            <person name="Gao J."/>
            <person name="Mao X."/>
            <person name="Sun J."/>
        </authorList>
    </citation>
    <scope>NUCLEOTIDE SEQUENCE [LARGE SCALE GENOMIC DNA]</scope>
    <source>
        <strain evidence="6 7">410</strain>
    </source>
</reference>
<dbReference type="GO" id="GO:0004673">
    <property type="term" value="F:protein histidine kinase activity"/>
    <property type="evidence" value="ECO:0007669"/>
    <property type="project" value="UniProtKB-EC"/>
</dbReference>
<dbReference type="Pfam" id="PF13426">
    <property type="entry name" value="PAS_9"/>
    <property type="match status" value="1"/>
</dbReference>
<feature type="domain" description="PAS" evidence="4">
    <location>
        <begin position="8"/>
        <end position="81"/>
    </location>
</feature>
<dbReference type="AlphaFoldDB" id="A0A2N5D4K4"/>
<keyword evidence="7" id="KW-1185">Reference proteome</keyword>
<evidence type="ECO:0000256" key="1">
    <source>
        <dbReference type="ARBA" id="ARBA00000085"/>
    </source>
</evidence>
<dbReference type="Pfam" id="PF02518">
    <property type="entry name" value="HATPase_c"/>
    <property type="match status" value="1"/>
</dbReference>
<feature type="domain" description="Histidine kinase" evidence="3">
    <location>
        <begin position="149"/>
        <end position="359"/>
    </location>
</feature>
<dbReference type="PROSITE" id="PS50109">
    <property type="entry name" value="HIS_KIN"/>
    <property type="match status" value="1"/>
</dbReference>
<dbReference type="Gene3D" id="3.30.565.10">
    <property type="entry name" value="Histidine kinase-like ATPase, C-terminal domain"/>
    <property type="match status" value="1"/>
</dbReference>
<protein>
    <recommendedName>
        <fullName evidence="2">histidine kinase</fullName>
        <ecNumber evidence="2">2.7.13.3</ecNumber>
    </recommendedName>
</protein>
<dbReference type="CDD" id="cd00130">
    <property type="entry name" value="PAS"/>
    <property type="match status" value="1"/>
</dbReference>
<dbReference type="PROSITE" id="PS50113">
    <property type="entry name" value="PAC"/>
    <property type="match status" value="1"/>
</dbReference>
<dbReference type="SUPFAM" id="SSF55874">
    <property type="entry name" value="ATPase domain of HSP90 chaperone/DNA topoisomerase II/histidine kinase"/>
    <property type="match status" value="1"/>
</dbReference>
<sequence length="364" mass="39356">MPQSWNGDLAAFQAVLGGARMPTILTDATQADHPIIYANQAFLDLTGYGRDDVLGRNCRFLQGPLTDRKAVARIREALRQEQPISIEVLNYRDDGSSFWNALFIGPVFDGAGRVRYFLGNQLDVTEQKAAEEALHQKHKMKAVGQLATGMAHVLTNLLQVVVGALELMAPKFQEAGVARRGARALHAARDAAELAHQLLAFARKAPLSPRPLDLVDTVQRMQPLLEATAEARHLRLAFDASPRRALLDRAQFEAALLSLVVNAREATTEQGQIVVRVQNGDLDGAPAVSIRVEDDGDGMGPGIVERAAEPFFTTKPSPRNAGMGLAMVGGFVAQSRGRLEIESEAGRGARVAMVFPATLTEVVV</sequence>
<dbReference type="SMART" id="SM00387">
    <property type="entry name" value="HATPase_c"/>
    <property type="match status" value="1"/>
</dbReference>
<evidence type="ECO:0000259" key="3">
    <source>
        <dbReference type="PROSITE" id="PS50109"/>
    </source>
</evidence>
<evidence type="ECO:0000313" key="7">
    <source>
        <dbReference type="Proteomes" id="UP000234479"/>
    </source>
</evidence>
<organism evidence="6 7">
    <name type="scientific">Caulobacter zeae</name>
    <dbReference type="NCBI Taxonomy" id="2055137"/>
    <lineage>
        <taxon>Bacteria</taxon>
        <taxon>Pseudomonadati</taxon>
        <taxon>Pseudomonadota</taxon>
        <taxon>Alphaproteobacteria</taxon>
        <taxon>Caulobacterales</taxon>
        <taxon>Caulobacteraceae</taxon>
        <taxon>Caulobacter</taxon>
    </lineage>
</organism>
<comment type="catalytic activity">
    <reaction evidence="1">
        <text>ATP + protein L-histidine = ADP + protein N-phospho-L-histidine.</text>
        <dbReference type="EC" id="2.7.13.3"/>
    </reaction>
</comment>
<dbReference type="InterPro" id="IPR004358">
    <property type="entry name" value="Sig_transdc_His_kin-like_C"/>
</dbReference>